<organism evidence="2 3">
    <name type="scientific">Pseudomonas ulcerans</name>
    <dbReference type="NCBI Taxonomy" id="3115852"/>
    <lineage>
        <taxon>Bacteria</taxon>
        <taxon>Pseudomonadati</taxon>
        <taxon>Pseudomonadota</taxon>
        <taxon>Gammaproteobacteria</taxon>
        <taxon>Pseudomonadales</taxon>
        <taxon>Pseudomonadaceae</taxon>
        <taxon>Pseudomonas</taxon>
    </lineage>
</organism>
<evidence type="ECO:0000256" key="1">
    <source>
        <dbReference type="SAM" id="SignalP"/>
    </source>
</evidence>
<proteinExistence type="predicted"/>
<keyword evidence="1" id="KW-0732">Signal</keyword>
<gene>
    <name evidence="2" type="ORF">V0R50_26505</name>
</gene>
<evidence type="ECO:0000313" key="3">
    <source>
        <dbReference type="Proteomes" id="UP001335100"/>
    </source>
</evidence>
<evidence type="ECO:0000313" key="2">
    <source>
        <dbReference type="EMBL" id="MEE1936790.1"/>
    </source>
</evidence>
<evidence type="ECO:0008006" key="4">
    <source>
        <dbReference type="Google" id="ProtNLM"/>
    </source>
</evidence>
<reference evidence="2 3" key="1">
    <citation type="submission" date="2024-01" db="EMBL/GenBank/DDBJ databases">
        <title>Unpublished Manusciprt.</title>
        <authorList>
            <person name="Duman M."/>
            <person name="Valdes E.G."/>
            <person name="Ajmi N."/>
            <person name="Altun S."/>
            <person name="Saticioglu I.B."/>
        </authorList>
    </citation>
    <scope>NUCLEOTIDE SEQUENCE [LARGE SCALE GENOMIC DNA]</scope>
    <source>
        <strain evidence="2 3">148P</strain>
    </source>
</reference>
<dbReference type="EMBL" id="JAZDQJ010000044">
    <property type="protein sequence ID" value="MEE1936790.1"/>
    <property type="molecule type" value="Genomic_DNA"/>
</dbReference>
<sequence length="150" mass="16036">MPRIATLSLLAALVAQPAFAWESFECAGAVVDFSIDTSLRSTEGADVILRVDNGSRSTVLRYGSIDYVGATCDTDSENRPRIVYQAICAGSGCFDLSNWGVIDPDSLRVLLVPADDSLEKATVLLGHRPTLDGEKLSVSKEAHRLGLPTP</sequence>
<protein>
    <recommendedName>
        <fullName evidence="4">Lipoprotein</fullName>
    </recommendedName>
</protein>
<dbReference type="Proteomes" id="UP001335100">
    <property type="component" value="Unassembled WGS sequence"/>
</dbReference>
<name>A0ABU7HYZ6_9PSED</name>
<keyword evidence="3" id="KW-1185">Reference proteome</keyword>
<feature type="chain" id="PRO_5045098614" description="Lipoprotein" evidence="1">
    <location>
        <begin position="21"/>
        <end position="150"/>
    </location>
</feature>
<feature type="signal peptide" evidence="1">
    <location>
        <begin position="1"/>
        <end position="20"/>
    </location>
</feature>
<dbReference type="RefSeq" id="WP_330077457.1">
    <property type="nucleotide sequence ID" value="NZ_JAZDQJ010000044.1"/>
</dbReference>
<comment type="caution">
    <text evidence="2">The sequence shown here is derived from an EMBL/GenBank/DDBJ whole genome shotgun (WGS) entry which is preliminary data.</text>
</comment>
<accession>A0ABU7HYZ6</accession>